<feature type="compositionally biased region" description="Basic and acidic residues" evidence="1">
    <location>
        <begin position="143"/>
        <end position="171"/>
    </location>
</feature>
<evidence type="ECO:0000313" key="3">
    <source>
        <dbReference type="Proteomes" id="UP000603904"/>
    </source>
</evidence>
<organism evidence="2 3">
    <name type="scientific">Microbispora corallina</name>
    <dbReference type="NCBI Taxonomy" id="83302"/>
    <lineage>
        <taxon>Bacteria</taxon>
        <taxon>Bacillati</taxon>
        <taxon>Actinomycetota</taxon>
        <taxon>Actinomycetes</taxon>
        <taxon>Streptosporangiales</taxon>
        <taxon>Streptosporangiaceae</taxon>
        <taxon>Microbispora</taxon>
    </lineage>
</organism>
<dbReference type="Pfam" id="PF12277">
    <property type="entry name" value="DUF3618"/>
    <property type="match status" value="1"/>
</dbReference>
<dbReference type="RefSeq" id="WP_204056034.1">
    <property type="nucleotide sequence ID" value="NZ_BAAAGP010000005.1"/>
</dbReference>
<evidence type="ECO:0000256" key="1">
    <source>
        <dbReference type="SAM" id="MobiDB-lite"/>
    </source>
</evidence>
<dbReference type="EMBL" id="BOOC01000003">
    <property type="protein sequence ID" value="GIH38457.1"/>
    <property type="molecule type" value="Genomic_DNA"/>
</dbReference>
<feature type="compositionally biased region" description="Basic and acidic residues" evidence="1">
    <location>
        <begin position="124"/>
        <end position="134"/>
    </location>
</feature>
<proteinExistence type="predicted"/>
<gene>
    <name evidence="2" type="ORF">Mco01_14570</name>
</gene>
<feature type="region of interest" description="Disordered" evidence="1">
    <location>
        <begin position="1"/>
        <end position="171"/>
    </location>
</feature>
<accession>A0ABQ4FUF9</accession>
<evidence type="ECO:0008006" key="4">
    <source>
        <dbReference type="Google" id="ProtNLM"/>
    </source>
</evidence>
<sequence length="381" mass="40530">MTEAEPGAAQPTAGEVGVHRQPVTEPVIDTESLNAVTQRRAVETAETPETAEAAESAEGGEPGGTRSDTTRGVPAGPASRAGERANGRGETPASPGTRTAEALERRRRGRDAGESAGSGWTGSSHREGERHMNDHTGAGGAANEDRGTTRTQARDLAKDEAEDRDEISEVREEIERTRDHLGDTIEALAAKADVRARAQERVHETAMAARAKAAGMADRVREATPAQVRDTAVKAAQGAKRRPGVLAAAGAAVTGLLVLRRFTRARAGRRTPYARAAGGRALLRGMGRTPFKGRTRGDMIARRVREIRGMGGTRAGMITRGMRRAGLMGGRRGGVIARVTGRTGLFGTRRGAIERGMRAPMTRAMRKMEAIKATRRRRFAG</sequence>
<name>A0ABQ4FUF9_9ACTN</name>
<feature type="compositionally biased region" description="Low complexity" evidence="1">
    <location>
        <begin position="44"/>
        <end position="59"/>
    </location>
</feature>
<dbReference type="InterPro" id="IPR022062">
    <property type="entry name" value="DUF3618"/>
</dbReference>
<comment type="caution">
    <text evidence="2">The sequence shown here is derived from an EMBL/GenBank/DDBJ whole genome shotgun (WGS) entry which is preliminary data.</text>
</comment>
<protein>
    <recommendedName>
        <fullName evidence="4">DUF3618 domain-containing protein</fullName>
    </recommendedName>
</protein>
<reference evidence="2 3" key="1">
    <citation type="submission" date="2021-01" db="EMBL/GenBank/DDBJ databases">
        <title>Whole genome shotgun sequence of Microbispora corallina NBRC 16416.</title>
        <authorList>
            <person name="Komaki H."/>
            <person name="Tamura T."/>
        </authorList>
    </citation>
    <scope>NUCLEOTIDE SEQUENCE [LARGE SCALE GENOMIC DNA]</scope>
    <source>
        <strain evidence="2 3">NBRC 16416</strain>
    </source>
</reference>
<dbReference type="Proteomes" id="UP000603904">
    <property type="component" value="Unassembled WGS sequence"/>
</dbReference>
<evidence type="ECO:0000313" key="2">
    <source>
        <dbReference type="EMBL" id="GIH38457.1"/>
    </source>
</evidence>
<keyword evidence="3" id="KW-1185">Reference proteome</keyword>